<evidence type="ECO:0000259" key="1">
    <source>
        <dbReference type="PROSITE" id="PS50206"/>
    </source>
</evidence>
<dbReference type="HOGENOM" id="CLU_089574_13_2_10"/>
<name>A0A098BWK5_9BACT</name>
<feature type="domain" description="Rhodanese" evidence="1">
    <location>
        <begin position="20"/>
        <end position="98"/>
    </location>
</feature>
<dbReference type="OrthoDB" id="1450994at2"/>
<dbReference type="PROSITE" id="PS50206">
    <property type="entry name" value="RHODANESE_3"/>
    <property type="match status" value="1"/>
</dbReference>
<evidence type="ECO:0000313" key="2">
    <source>
        <dbReference type="EMBL" id="CEA15039.1"/>
    </source>
</evidence>
<protein>
    <recommendedName>
        <fullName evidence="1">Rhodanese domain-containing protein</fullName>
    </recommendedName>
</protein>
<dbReference type="SMART" id="SM00450">
    <property type="entry name" value="RHOD"/>
    <property type="match status" value="1"/>
</dbReference>
<dbReference type="InterPro" id="IPR036873">
    <property type="entry name" value="Rhodanese-like_dom_sf"/>
</dbReference>
<dbReference type="Pfam" id="PF00581">
    <property type="entry name" value="Rhodanese"/>
    <property type="match status" value="1"/>
</dbReference>
<dbReference type="STRING" id="1562970.ING2E5B_0270"/>
<dbReference type="EMBL" id="LN515532">
    <property type="protein sequence ID" value="CEA15039.1"/>
    <property type="molecule type" value="Genomic_DNA"/>
</dbReference>
<dbReference type="PANTHER" id="PTHR43031">
    <property type="entry name" value="FAD-DEPENDENT OXIDOREDUCTASE"/>
    <property type="match status" value="1"/>
</dbReference>
<proteinExistence type="predicted"/>
<dbReference type="Proteomes" id="UP000032417">
    <property type="component" value="Chromosome 1"/>
</dbReference>
<dbReference type="SUPFAM" id="SSF52821">
    <property type="entry name" value="Rhodanese/Cell cycle control phosphatase"/>
    <property type="match status" value="1"/>
</dbReference>
<reference evidence="2 3" key="1">
    <citation type="submission" date="2014-08" db="EMBL/GenBank/DDBJ databases">
        <authorList>
            <person name="Wibberg D."/>
        </authorList>
    </citation>
    <scope>NUCLEOTIDE SEQUENCE [LARGE SCALE GENOMIC DNA]</scope>
    <source>
        <strain evidence="3">ING2-E5B</strain>
    </source>
</reference>
<dbReference type="InterPro" id="IPR001763">
    <property type="entry name" value="Rhodanese-like_dom"/>
</dbReference>
<keyword evidence="3" id="KW-1185">Reference proteome</keyword>
<dbReference type="AlphaFoldDB" id="A0A098BWK5"/>
<gene>
    <name evidence="2" type="ORF">ING2E5B_0270</name>
</gene>
<evidence type="ECO:0000313" key="3">
    <source>
        <dbReference type="Proteomes" id="UP000032417"/>
    </source>
</evidence>
<dbReference type="PANTHER" id="PTHR43031:SF1">
    <property type="entry name" value="PYRIDINE NUCLEOTIDE-DISULPHIDE OXIDOREDUCTASE"/>
    <property type="match status" value="1"/>
</dbReference>
<organism evidence="2 3">
    <name type="scientific">Fermentimonas caenicola</name>
    <dbReference type="NCBI Taxonomy" id="1562970"/>
    <lineage>
        <taxon>Bacteria</taxon>
        <taxon>Pseudomonadati</taxon>
        <taxon>Bacteroidota</taxon>
        <taxon>Bacteroidia</taxon>
        <taxon>Bacteroidales</taxon>
        <taxon>Dysgonomonadaceae</taxon>
        <taxon>Fermentimonas</taxon>
    </lineage>
</organism>
<dbReference type="KEGG" id="pbt:ING2E5B_0270"/>
<dbReference type="CDD" id="cd00158">
    <property type="entry name" value="RHOD"/>
    <property type="match status" value="1"/>
</dbReference>
<dbReference type="Gene3D" id="3.40.250.10">
    <property type="entry name" value="Rhodanese-like domain"/>
    <property type="match status" value="1"/>
</dbReference>
<sequence length="98" mass="11062">MGILRRLLGLPDKSFIRDKLNKGAILLDVRTREEYHYGHIEGSINIPASEIHNKIDRLDKDNVIIAVCESGARSAQVVRYLKSKGFESYNGGGWSSFR</sequence>
<dbReference type="InterPro" id="IPR050229">
    <property type="entry name" value="GlpE_sulfurtransferase"/>
</dbReference>
<accession>A0A098BWK5</accession>